<evidence type="ECO:0000259" key="17">
    <source>
        <dbReference type="PROSITE" id="PS50178"/>
    </source>
</evidence>
<dbReference type="PANTHER" id="PTHR10807">
    <property type="entry name" value="MYOTUBULARIN-RELATED"/>
    <property type="match status" value="1"/>
</dbReference>
<feature type="domain" description="FYVE-type" evidence="17">
    <location>
        <begin position="657"/>
        <end position="708"/>
    </location>
</feature>
<dbReference type="Pfam" id="PF01363">
    <property type="entry name" value="FYVE"/>
    <property type="match status" value="1"/>
</dbReference>
<dbReference type="STRING" id="947166.A0A1D1VA68"/>
<dbReference type="Proteomes" id="UP000186922">
    <property type="component" value="Unassembled WGS sequence"/>
</dbReference>
<dbReference type="InterPro" id="IPR010569">
    <property type="entry name" value="Myotubularin-like_Pase_dom"/>
</dbReference>
<dbReference type="SUPFAM" id="SSF50729">
    <property type="entry name" value="PH domain-like"/>
    <property type="match status" value="1"/>
</dbReference>
<dbReference type="SMART" id="SM00064">
    <property type="entry name" value="FYVE"/>
    <property type="match status" value="1"/>
</dbReference>
<reference evidence="19 20" key="1">
    <citation type="journal article" date="2016" name="Nat. Commun.">
        <title>Extremotolerant tardigrade genome and improved radiotolerance of human cultured cells by tardigrade-unique protein.</title>
        <authorList>
            <person name="Hashimoto T."/>
            <person name="Horikawa D.D."/>
            <person name="Saito Y."/>
            <person name="Kuwahara H."/>
            <person name="Kozuka-Hata H."/>
            <person name="Shin-I T."/>
            <person name="Minakuchi Y."/>
            <person name="Ohishi K."/>
            <person name="Motoyama A."/>
            <person name="Aizu T."/>
            <person name="Enomoto A."/>
            <person name="Kondo K."/>
            <person name="Tanaka S."/>
            <person name="Hara Y."/>
            <person name="Koshikawa S."/>
            <person name="Sagara H."/>
            <person name="Miura T."/>
            <person name="Yokobori S."/>
            <person name="Miyagawa K."/>
            <person name="Suzuki Y."/>
            <person name="Kubo T."/>
            <person name="Oyama M."/>
            <person name="Kohara Y."/>
            <person name="Fujiyama A."/>
            <person name="Arakawa K."/>
            <person name="Katayama T."/>
            <person name="Toyoda A."/>
            <person name="Kunieda T."/>
        </authorList>
    </citation>
    <scope>NUCLEOTIDE SEQUENCE [LARGE SCALE GENOMIC DNA]</scope>
    <source>
        <strain evidence="19 20">YOKOZUNA-1</strain>
    </source>
</reference>
<dbReference type="PROSITE" id="PS51339">
    <property type="entry name" value="PPASE_MYOTUBULARIN"/>
    <property type="match status" value="1"/>
</dbReference>
<feature type="active site" description="Phosphocysteine intermediate" evidence="13">
    <location>
        <position position="367"/>
    </location>
</feature>
<keyword evidence="20" id="KW-1185">Reference proteome</keyword>
<dbReference type="InterPro" id="IPR000387">
    <property type="entry name" value="Tyr_Pase_dom"/>
</dbReference>
<keyword evidence="9" id="KW-0862">Zinc</keyword>
<keyword evidence="10" id="KW-0443">Lipid metabolism</keyword>
<gene>
    <name evidence="19" type="primary">RvY_09671-1</name>
    <name evidence="19" type="synonym">RvY_09671.1</name>
    <name evidence="19" type="ORF">RvY_09671</name>
</gene>
<dbReference type="PROSITE" id="PS50178">
    <property type="entry name" value="ZF_FYVE"/>
    <property type="match status" value="1"/>
</dbReference>
<dbReference type="InterPro" id="IPR011011">
    <property type="entry name" value="Znf_FYVE_PHD"/>
</dbReference>
<dbReference type="InterPro" id="IPR016130">
    <property type="entry name" value="Tyr_Pase_AS"/>
</dbReference>
<dbReference type="PROSITE" id="PS00383">
    <property type="entry name" value="TYR_PHOSPHATASE_1"/>
    <property type="match status" value="1"/>
</dbReference>
<dbReference type="SMART" id="SM00404">
    <property type="entry name" value="PTPc_motif"/>
    <property type="match status" value="1"/>
</dbReference>
<dbReference type="InterPro" id="IPR000306">
    <property type="entry name" value="Znf_FYVE"/>
</dbReference>
<comment type="similarity">
    <text evidence="3">Belongs to the protein-tyrosine phosphatase family. Non-receptor class myotubularin subfamily.</text>
</comment>
<evidence type="ECO:0000256" key="8">
    <source>
        <dbReference type="ARBA" id="ARBA00022801"/>
    </source>
</evidence>
<dbReference type="GO" id="GO:0046856">
    <property type="term" value="P:phosphatidylinositol dephosphorylation"/>
    <property type="evidence" value="ECO:0007669"/>
    <property type="project" value="TreeGrafter"/>
</dbReference>
<dbReference type="InterPro" id="IPR003595">
    <property type="entry name" value="Tyr_Pase_cat"/>
</dbReference>
<feature type="domain" description="Tyrosine specific protein phosphatases" evidence="16">
    <location>
        <begin position="337"/>
        <end position="380"/>
    </location>
</feature>
<evidence type="ECO:0000259" key="18">
    <source>
        <dbReference type="PROSITE" id="PS51339"/>
    </source>
</evidence>
<dbReference type="InterPro" id="IPR030564">
    <property type="entry name" value="Myotubularin"/>
</dbReference>
<dbReference type="Pfam" id="PF21098">
    <property type="entry name" value="PH-GRAM_MTMR6-like"/>
    <property type="match status" value="1"/>
</dbReference>
<dbReference type="Gene3D" id="3.30.40.10">
    <property type="entry name" value="Zinc/RING finger domain, C3HC4 (zinc finger)"/>
    <property type="match status" value="1"/>
</dbReference>
<dbReference type="GO" id="GO:0004438">
    <property type="term" value="F:phosphatidylinositol-3-phosphate phosphatase activity"/>
    <property type="evidence" value="ECO:0007669"/>
    <property type="project" value="TreeGrafter"/>
</dbReference>
<evidence type="ECO:0000256" key="1">
    <source>
        <dbReference type="ARBA" id="ARBA00004184"/>
    </source>
</evidence>
<proteinExistence type="inferred from homology"/>
<dbReference type="InterPro" id="IPR013083">
    <property type="entry name" value="Znf_RING/FYVE/PHD"/>
</dbReference>
<evidence type="ECO:0000256" key="9">
    <source>
        <dbReference type="ARBA" id="ARBA00022833"/>
    </source>
</evidence>
<dbReference type="InterPro" id="IPR017455">
    <property type="entry name" value="Znf_FYVE-rel"/>
</dbReference>
<feature type="domain" description="Myotubularin phosphatase" evidence="18">
    <location>
        <begin position="149"/>
        <end position="554"/>
    </location>
</feature>
<dbReference type="SUPFAM" id="SSF57903">
    <property type="entry name" value="FYVE/PHD zinc finger"/>
    <property type="match status" value="1"/>
</dbReference>
<sequence length="728" mass="82675">MEDFYRTVGRLGSTALSVDRPLLQVENVRLLERFYHWQNRNLNDSSLPAAGTLYMTPTHLIFVNPVEKRESWILLGHIGTVDRASIIPSGCPLVVRCKTFLSVTFLIAKDRDCHEVYAALLRLSQPSVYEELYCFSHNPGDEAFDKTSGWNMFDLQTEYHRQGVPNQNWSLSKLNQNYEICDSYPHNLYVPSVASQKILLGSAGFRSRGRLPVLTYLHPKTKAAICRSSQPLSGFKARCEEDEQMLVCILKATPSSKTVYIVDTRPKINAMANRATGKGYETEQNYVGMKVHFFTIENIHVMRGSLGKLGEVCDLKAGVEDLNVPSHSIFLDGLQNTSWLKHIRAILEASVFVADKICEGSSVLVHCSDGWDRTSQTCALACLLLDPYYRTLHGFMALIEKDWLAFGHKFSERAGHLRPFQTASGNSPALTPSSAVNAVVSDFAKEQSPVFLQFLDCVWQLLVQKPHLFQFNERFLLTLHDHLHSCQFGTFIGNNEKERKEMRLSEQTYSLWEFMKRRLTEYVNPLYDTDKSRQTPVMQPDLSPQNIRLWVMMYNRFEEGIHPREPLSTSLQVLKDHSTAMDDHVVLLERRIQLLKEVYKQNALRAVATPTFDMNGIGTRGSFESNESVPELTKAPVIVDSVAVDWKATRDVAFCVCSTPFSQFSIKYHCWRCGDVVCRRCTENHAALEGLFSKKPVPVCQQCNDSIRSTNKKKAVVIQKIQSGQPYA</sequence>
<evidence type="ECO:0000313" key="19">
    <source>
        <dbReference type="EMBL" id="GAU98539.1"/>
    </source>
</evidence>
<dbReference type="SUPFAM" id="SSF52799">
    <property type="entry name" value="(Phosphotyrosine protein) phosphatases II"/>
    <property type="match status" value="1"/>
</dbReference>
<evidence type="ECO:0000256" key="7">
    <source>
        <dbReference type="ARBA" id="ARBA00022771"/>
    </source>
</evidence>
<dbReference type="InterPro" id="IPR029021">
    <property type="entry name" value="Prot-tyrosine_phosphatase-like"/>
</dbReference>
<keyword evidence="7 15" id="KW-0863">Zinc-finger</keyword>
<dbReference type="GO" id="GO:0012505">
    <property type="term" value="C:endomembrane system"/>
    <property type="evidence" value="ECO:0007669"/>
    <property type="project" value="UniProtKB-SubCell"/>
</dbReference>
<comment type="subcellular location">
    <subcellularLocation>
        <location evidence="2">Cytoplasm</location>
    </subcellularLocation>
    <subcellularLocation>
        <location evidence="1">Endomembrane system</location>
        <topology evidence="1">Peripheral membrane protein</topology>
    </subcellularLocation>
</comment>
<evidence type="ECO:0000256" key="5">
    <source>
        <dbReference type="ARBA" id="ARBA00022490"/>
    </source>
</evidence>
<organism evidence="19 20">
    <name type="scientific">Ramazzottius varieornatus</name>
    <name type="common">Water bear</name>
    <name type="synonym">Tardigrade</name>
    <dbReference type="NCBI Taxonomy" id="947166"/>
    <lineage>
        <taxon>Eukaryota</taxon>
        <taxon>Metazoa</taxon>
        <taxon>Ecdysozoa</taxon>
        <taxon>Tardigrada</taxon>
        <taxon>Eutardigrada</taxon>
        <taxon>Parachela</taxon>
        <taxon>Hypsibioidea</taxon>
        <taxon>Ramazzottiidae</taxon>
        <taxon>Ramazzottius</taxon>
    </lineage>
</organism>
<dbReference type="CDD" id="cd15738">
    <property type="entry name" value="FYVE_MTMR_unchar"/>
    <property type="match status" value="1"/>
</dbReference>
<evidence type="ECO:0000256" key="4">
    <source>
        <dbReference type="ARBA" id="ARBA00012903"/>
    </source>
</evidence>
<dbReference type="Gene3D" id="2.30.29.30">
    <property type="entry name" value="Pleckstrin-homology domain (PH domain)/Phosphotyrosine-binding domain (PTB)"/>
    <property type="match status" value="1"/>
</dbReference>
<evidence type="ECO:0000256" key="13">
    <source>
        <dbReference type="PIRSR" id="PIRSR630564-1"/>
    </source>
</evidence>
<keyword evidence="11" id="KW-0472">Membrane</keyword>
<keyword evidence="6" id="KW-0479">Metal-binding</keyword>
<evidence type="ECO:0000256" key="3">
    <source>
        <dbReference type="ARBA" id="ARBA00007471"/>
    </source>
</evidence>
<dbReference type="GO" id="GO:0008270">
    <property type="term" value="F:zinc ion binding"/>
    <property type="evidence" value="ECO:0007669"/>
    <property type="project" value="UniProtKB-KW"/>
</dbReference>
<keyword evidence="8" id="KW-0378">Hydrolase</keyword>
<keyword evidence="5" id="KW-0963">Cytoplasm</keyword>
<protein>
    <recommendedName>
        <fullName evidence="4">phosphatidylinositol-3,5-bisphosphate 3-phosphatase</fullName>
        <ecNumber evidence="4">3.1.3.95</ecNumber>
    </recommendedName>
    <alternativeName>
        <fullName evidence="12">Phosphatidylinositol-3,5-bisphosphate 3-phosphatase</fullName>
    </alternativeName>
</protein>
<evidence type="ECO:0000259" key="16">
    <source>
        <dbReference type="PROSITE" id="PS50056"/>
    </source>
</evidence>
<dbReference type="InterPro" id="IPR048994">
    <property type="entry name" value="PH-GRAM_MTMR6-9"/>
</dbReference>
<feature type="binding site" evidence="14">
    <location>
        <begin position="298"/>
        <end position="299"/>
    </location>
    <ligand>
        <name>substrate</name>
    </ligand>
</feature>
<dbReference type="GO" id="GO:0005737">
    <property type="term" value="C:cytoplasm"/>
    <property type="evidence" value="ECO:0007669"/>
    <property type="project" value="UniProtKB-SubCell"/>
</dbReference>
<comment type="caution">
    <text evidence="19">The sequence shown here is derived from an EMBL/GenBank/DDBJ whole genome shotgun (WGS) entry which is preliminary data.</text>
</comment>
<evidence type="ECO:0000256" key="2">
    <source>
        <dbReference type="ARBA" id="ARBA00004496"/>
    </source>
</evidence>
<evidence type="ECO:0000313" key="20">
    <source>
        <dbReference type="Proteomes" id="UP000186922"/>
    </source>
</evidence>
<dbReference type="OrthoDB" id="271628at2759"/>
<evidence type="ECO:0000256" key="10">
    <source>
        <dbReference type="ARBA" id="ARBA00023098"/>
    </source>
</evidence>
<dbReference type="AlphaFoldDB" id="A0A1D1VA68"/>
<name>A0A1D1VA68_RAMVA</name>
<dbReference type="EMBL" id="BDGG01000004">
    <property type="protein sequence ID" value="GAU98539.1"/>
    <property type="molecule type" value="Genomic_DNA"/>
</dbReference>
<feature type="binding site" evidence="14">
    <location>
        <begin position="367"/>
        <end position="373"/>
    </location>
    <ligand>
        <name>substrate</name>
    </ligand>
</feature>
<evidence type="ECO:0000256" key="14">
    <source>
        <dbReference type="PIRSR" id="PIRSR630564-2"/>
    </source>
</evidence>
<dbReference type="EC" id="3.1.3.95" evidence="4"/>
<dbReference type="GO" id="GO:0052629">
    <property type="term" value="F:phosphatidylinositol-3,5-bisphosphate 3-phosphatase activity"/>
    <property type="evidence" value="ECO:0007669"/>
    <property type="project" value="UniProtKB-EC"/>
</dbReference>
<evidence type="ECO:0000256" key="15">
    <source>
        <dbReference type="PROSITE-ProRule" id="PRU00091"/>
    </source>
</evidence>
<evidence type="ECO:0000256" key="6">
    <source>
        <dbReference type="ARBA" id="ARBA00022723"/>
    </source>
</evidence>
<dbReference type="PANTHER" id="PTHR10807:SF8">
    <property type="entry name" value="PHOSPHATIDYLINOSITOL-3-PHOSPHATE PHOSPHATASE"/>
    <property type="match status" value="1"/>
</dbReference>
<dbReference type="InterPro" id="IPR011993">
    <property type="entry name" value="PH-like_dom_sf"/>
</dbReference>
<evidence type="ECO:0000256" key="12">
    <source>
        <dbReference type="ARBA" id="ARBA00032571"/>
    </source>
</evidence>
<evidence type="ECO:0000256" key="11">
    <source>
        <dbReference type="ARBA" id="ARBA00023136"/>
    </source>
</evidence>
<accession>A0A1D1VA68</accession>
<dbReference type="PROSITE" id="PS50056">
    <property type="entry name" value="TYR_PHOSPHATASE_2"/>
    <property type="match status" value="1"/>
</dbReference>
<dbReference type="Pfam" id="PF06602">
    <property type="entry name" value="Myotub-related"/>
    <property type="match status" value="1"/>
</dbReference>